<dbReference type="EMBL" id="JAHQIW010004399">
    <property type="protein sequence ID" value="KAJ1362224.1"/>
    <property type="molecule type" value="Genomic_DNA"/>
</dbReference>
<dbReference type="AlphaFoldDB" id="A0AAD5N866"/>
<organism evidence="1 2">
    <name type="scientific">Parelaphostrongylus tenuis</name>
    <name type="common">Meningeal worm</name>
    <dbReference type="NCBI Taxonomy" id="148309"/>
    <lineage>
        <taxon>Eukaryota</taxon>
        <taxon>Metazoa</taxon>
        <taxon>Ecdysozoa</taxon>
        <taxon>Nematoda</taxon>
        <taxon>Chromadorea</taxon>
        <taxon>Rhabditida</taxon>
        <taxon>Rhabditina</taxon>
        <taxon>Rhabditomorpha</taxon>
        <taxon>Strongyloidea</taxon>
        <taxon>Metastrongylidae</taxon>
        <taxon>Parelaphostrongylus</taxon>
    </lineage>
</organism>
<comment type="caution">
    <text evidence="1">The sequence shown here is derived from an EMBL/GenBank/DDBJ whole genome shotgun (WGS) entry which is preliminary data.</text>
</comment>
<evidence type="ECO:0000313" key="2">
    <source>
        <dbReference type="Proteomes" id="UP001196413"/>
    </source>
</evidence>
<reference evidence="1" key="1">
    <citation type="submission" date="2021-06" db="EMBL/GenBank/DDBJ databases">
        <title>Parelaphostrongylus tenuis whole genome reference sequence.</title>
        <authorList>
            <person name="Garwood T.J."/>
            <person name="Larsen P.A."/>
            <person name="Fountain-Jones N.M."/>
            <person name="Garbe J.R."/>
            <person name="Macchietto M.G."/>
            <person name="Kania S.A."/>
            <person name="Gerhold R.W."/>
            <person name="Richards J.E."/>
            <person name="Wolf T.M."/>
        </authorList>
    </citation>
    <scope>NUCLEOTIDE SEQUENCE</scope>
    <source>
        <strain evidence="1">MNPRO001-30</strain>
        <tissue evidence="1">Meninges</tissue>
    </source>
</reference>
<keyword evidence="2" id="KW-1185">Reference proteome</keyword>
<feature type="non-terminal residue" evidence="1">
    <location>
        <position position="113"/>
    </location>
</feature>
<evidence type="ECO:0000313" key="1">
    <source>
        <dbReference type="EMBL" id="KAJ1362224.1"/>
    </source>
</evidence>
<gene>
    <name evidence="1" type="ORF">KIN20_021709</name>
</gene>
<protein>
    <submittedName>
        <fullName evidence="1">Uncharacterized protein</fullName>
    </submittedName>
</protein>
<proteinExistence type="predicted"/>
<accession>A0AAD5N866</accession>
<name>A0AAD5N866_PARTN</name>
<dbReference type="Proteomes" id="UP001196413">
    <property type="component" value="Unassembled WGS sequence"/>
</dbReference>
<sequence length="113" mass="12785">MGQRLAPTLYVAFMSKEEARRTLMYYHELVNCLNVWCLSMAELEEYDVAFNNLKPVSNDNDFEKIDVDEACPELSEKSAGLTLRVVFDQLDPLDGHAKDGVGKGNATYCCQDR</sequence>